<dbReference type="SUPFAM" id="SSF52172">
    <property type="entry name" value="CheY-like"/>
    <property type="match status" value="1"/>
</dbReference>
<dbReference type="InterPro" id="IPR011006">
    <property type="entry name" value="CheY-like_superfamily"/>
</dbReference>
<evidence type="ECO:0000313" key="12">
    <source>
        <dbReference type="EMBL" id="XCO75214.1"/>
    </source>
</evidence>
<dbReference type="CDD" id="cd00156">
    <property type="entry name" value="REC"/>
    <property type="match status" value="1"/>
</dbReference>
<dbReference type="FunFam" id="1.10.287.130:FF:000028">
    <property type="entry name" value="Hybrid signal transduction histidine kinase"/>
    <property type="match status" value="1"/>
</dbReference>
<dbReference type="PROSITE" id="PS50110">
    <property type="entry name" value="RESPONSE_REGULATORY"/>
    <property type="match status" value="1"/>
</dbReference>
<dbReference type="PRINTS" id="PR00344">
    <property type="entry name" value="BCTRLSENSOR"/>
</dbReference>
<dbReference type="EMBL" id="CP159925">
    <property type="protein sequence ID" value="XCO75214.1"/>
    <property type="molecule type" value="Genomic_DNA"/>
</dbReference>
<dbReference type="InterPro" id="IPR036097">
    <property type="entry name" value="HisK_dim/P_sf"/>
</dbReference>
<organism evidence="12">
    <name type="scientific">Lysobacter firmicutimachus</name>
    <dbReference type="NCBI Taxonomy" id="1792846"/>
    <lineage>
        <taxon>Bacteria</taxon>
        <taxon>Pseudomonadati</taxon>
        <taxon>Pseudomonadota</taxon>
        <taxon>Gammaproteobacteria</taxon>
        <taxon>Lysobacterales</taxon>
        <taxon>Lysobacteraceae</taxon>
        <taxon>Lysobacter</taxon>
    </lineage>
</organism>
<dbReference type="SMART" id="SM00448">
    <property type="entry name" value="REC"/>
    <property type="match status" value="1"/>
</dbReference>
<dbReference type="InterPro" id="IPR003594">
    <property type="entry name" value="HATPase_dom"/>
</dbReference>
<dbReference type="InterPro" id="IPR001789">
    <property type="entry name" value="Sig_transdc_resp-reg_receiver"/>
</dbReference>
<reference evidence="12" key="1">
    <citation type="submission" date="2024-06" db="EMBL/GenBank/DDBJ databases">
        <authorList>
            <person name="Li S."/>
        </authorList>
    </citation>
    <scope>NUCLEOTIDE SEQUENCE</scope>
    <source>
        <strain evidence="12">SR10</strain>
    </source>
</reference>
<feature type="domain" description="Response regulatory" evidence="10">
    <location>
        <begin position="1076"/>
        <end position="1190"/>
    </location>
</feature>
<gene>
    <name evidence="12" type="ORF">ABU614_23230</name>
</gene>
<evidence type="ECO:0000256" key="1">
    <source>
        <dbReference type="ARBA" id="ARBA00000085"/>
    </source>
</evidence>
<dbReference type="SMART" id="SM00388">
    <property type="entry name" value="HisKA"/>
    <property type="match status" value="1"/>
</dbReference>
<keyword evidence="4" id="KW-0808">Transferase</keyword>
<evidence type="ECO:0000256" key="3">
    <source>
        <dbReference type="ARBA" id="ARBA00022553"/>
    </source>
</evidence>
<evidence type="ECO:0000256" key="4">
    <source>
        <dbReference type="ARBA" id="ARBA00022679"/>
    </source>
</evidence>
<dbReference type="GO" id="GO:0005524">
    <property type="term" value="F:ATP binding"/>
    <property type="evidence" value="ECO:0007669"/>
    <property type="project" value="UniProtKB-KW"/>
</dbReference>
<dbReference type="InterPro" id="IPR015943">
    <property type="entry name" value="WD40/YVTN_repeat-like_dom_sf"/>
</dbReference>
<evidence type="ECO:0000259" key="9">
    <source>
        <dbReference type="PROSITE" id="PS50109"/>
    </source>
</evidence>
<dbReference type="InterPro" id="IPR001763">
    <property type="entry name" value="Rhodanese-like_dom"/>
</dbReference>
<dbReference type="InterPro" id="IPR003661">
    <property type="entry name" value="HisK_dim/P_dom"/>
</dbReference>
<keyword evidence="12" id="KW-0547">Nucleotide-binding</keyword>
<feature type="modified residue" description="4-aspartylphosphate" evidence="7">
    <location>
        <position position="1125"/>
    </location>
</feature>
<sequence length="1193" mass="130044">MLRSLLCLCAALVLSTAAAPRGAAAAVPEAPRARLIGVADGLPSSKVNGMAFDRAGYLWLATTDGLARYDGIGMQVWRHIPGDERSLPGNDLAIVVVDDRDRIWVAAEGRGLSMMGPQRDGFVHYRRKQHPQIGSDDTFAVASRDGEVWFGTYGGGLHRMRGERIERFMPRPGDARSLPSDTVLALTRDARGELWIGTFKGLARWTGRDFETVVLPGEDPVPWVYSIVADGERLWVGTRTGLYRREADGRWTVPEFAPMFGQLNAVLSLAPDRDGHYWLGTQRSIWRAAPGAVPVPVALGPKRPPRPVQQIVGQGDGAFWFPLAGTGIGYLRADWRRIAQYSRERDDLSAELYSALAPSAQGGWWLVGSRGEIERLSRDGRIEAFVDGPHPALGKGVVYAAVEDRRGRLWVATSRNSVVRIQPDGTAREWTVDMPEAVLDGKPDRMLIAPDGSLWISYLAAGLQRRDPDSGKVLASIAVGPGQGIGSGDIDGLRFAPDGVLWAATGQGLLRYDAARNRMNPVQGIPADRVFGFVFESADSLWLHRLNGLERYRRDGARWRLQQRSGVEVGIPAAESTGLFRDRGGRLWLTTARGLFRWDPQRRHLRRFGVQDGMSNQEFVRRTAALSDEGVLAASLSDGSVVLVDTALPDPPPRRSNLQWHQFAVRRHGRWMPMPLQGGPDEAGPARPAQYRAVPTLSPDDRELRVQLRLLSFDDPQANRYYTRLDGYDNDWVALGDSGERVFAGLGPGSYVLHARAIDANGNASAERSLAFKVLPPWWRTPPALAALACVLMLLGWWAAGAYQRRLQRRLSWQRAEHEREVAKQASLAKTRFLATLGHEVRTPMTGVLGMSELLLDTPLDDRQRSYTESIRRAGEHLLRLVNDALDLARIESGRLELADEPFDLRVLVEQAAGLMRPLARQRGLDFEIAIAADAPCGLRGDASRVCQVLLNLLGNAIKFTEAGHVRLSVEALRPCGVRFEVADTGPGLNAEQKARLFRRFEQAEGVRTAARYGGSGLGLAICQELAAAMEGQITVYSEPGQGARFVFELPLPVAEPPAADVPSADPRAAAPPARSVLLAEDDPTVAEVVAGLLRAQGHRVAHVANGLAALAEAATARFDLALLDLDLPGINGLDLARQLRLQGFAAPLIAVTARADAEAEPQALAAGFDRFLRKPVTGALLAEALAAVAGEA</sequence>
<dbReference type="AlphaFoldDB" id="A0AAU8MSF8"/>
<evidence type="ECO:0000256" key="7">
    <source>
        <dbReference type="PROSITE-ProRule" id="PRU00169"/>
    </source>
</evidence>
<dbReference type="Pfam" id="PF00072">
    <property type="entry name" value="Response_reg"/>
    <property type="match status" value="1"/>
</dbReference>
<dbReference type="CDD" id="cd16922">
    <property type="entry name" value="HATPase_EvgS-ArcB-TorS-like"/>
    <property type="match status" value="1"/>
</dbReference>
<dbReference type="CDD" id="cd00082">
    <property type="entry name" value="HisKA"/>
    <property type="match status" value="1"/>
</dbReference>
<dbReference type="InterPro" id="IPR013783">
    <property type="entry name" value="Ig-like_fold"/>
</dbReference>
<evidence type="ECO:0000256" key="5">
    <source>
        <dbReference type="ARBA" id="ARBA00022777"/>
    </source>
</evidence>
<dbReference type="Gene3D" id="1.10.287.130">
    <property type="match status" value="1"/>
</dbReference>
<dbReference type="InterPro" id="IPR036890">
    <property type="entry name" value="HATPase_C_sf"/>
</dbReference>
<dbReference type="Pfam" id="PF00512">
    <property type="entry name" value="HisKA"/>
    <property type="match status" value="1"/>
</dbReference>
<dbReference type="PROSITE" id="PS50206">
    <property type="entry name" value="RHODANESE_3"/>
    <property type="match status" value="1"/>
</dbReference>
<feature type="domain" description="Histidine kinase" evidence="9">
    <location>
        <begin position="836"/>
        <end position="1054"/>
    </location>
</feature>
<dbReference type="EC" id="2.7.13.3" evidence="2"/>
<dbReference type="Pfam" id="PF07495">
    <property type="entry name" value="Y_Y_Y"/>
    <property type="match status" value="1"/>
</dbReference>
<keyword evidence="8" id="KW-0732">Signal</keyword>
<dbReference type="SUPFAM" id="SSF47384">
    <property type="entry name" value="Homodimeric domain of signal transducing histidine kinase"/>
    <property type="match status" value="1"/>
</dbReference>
<dbReference type="Gene3D" id="3.30.565.10">
    <property type="entry name" value="Histidine kinase-like ATPase, C-terminal domain"/>
    <property type="match status" value="1"/>
</dbReference>
<dbReference type="InterPro" id="IPR005467">
    <property type="entry name" value="His_kinase_dom"/>
</dbReference>
<keyword evidence="12" id="KW-0067">ATP-binding</keyword>
<keyword evidence="3 7" id="KW-0597">Phosphoprotein</keyword>
<keyword evidence="6" id="KW-0902">Two-component regulatory system</keyword>
<dbReference type="Pfam" id="PF07494">
    <property type="entry name" value="Reg_prop"/>
    <property type="match status" value="2"/>
</dbReference>
<name>A0AAU8MSF8_9GAMM</name>
<evidence type="ECO:0000256" key="2">
    <source>
        <dbReference type="ARBA" id="ARBA00012438"/>
    </source>
</evidence>
<dbReference type="InterPro" id="IPR011123">
    <property type="entry name" value="Y_Y_Y"/>
</dbReference>
<dbReference type="GO" id="GO:0005886">
    <property type="term" value="C:plasma membrane"/>
    <property type="evidence" value="ECO:0007669"/>
    <property type="project" value="TreeGrafter"/>
</dbReference>
<dbReference type="PROSITE" id="PS50109">
    <property type="entry name" value="HIS_KIN"/>
    <property type="match status" value="1"/>
</dbReference>
<dbReference type="RefSeq" id="WP_363798063.1">
    <property type="nucleotide sequence ID" value="NZ_CP159925.1"/>
</dbReference>
<evidence type="ECO:0000256" key="6">
    <source>
        <dbReference type="ARBA" id="ARBA00023012"/>
    </source>
</evidence>
<evidence type="ECO:0000256" key="8">
    <source>
        <dbReference type="SAM" id="SignalP"/>
    </source>
</evidence>
<dbReference type="Gene3D" id="3.40.50.2300">
    <property type="match status" value="1"/>
</dbReference>
<protein>
    <recommendedName>
        <fullName evidence="2">histidine kinase</fullName>
        <ecNumber evidence="2">2.7.13.3</ecNumber>
    </recommendedName>
</protein>
<dbReference type="Gene3D" id="2.60.40.10">
    <property type="entry name" value="Immunoglobulins"/>
    <property type="match status" value="1"/>
</dbReference>
<dbReference type="SUPFAM" id="SSF55874">
    <property type="entry name" value="ATPase domain of HSP90 chaperone/DNA topoisomerase II/histidine kinase"/>
    <property type="match status" value="1"/>
</dbReference>
<dbReference type="PANTHER" id="PTHR43047">
    <property type="entry name" value="TWO-COMPONENT HISTIDINE PROTEIN KINASE"/>
    <property type="match status" value="1"/>
</dbReference>
<dbReference type="Pfam" id="PF02518">
    <property type="entry name" value="HATPase_c"/>
    <property type="match status" value="1"/>
</dbReference>
<accession>A0AAU8MSF8</accession>
<dbReference type="GO" id="GO:0000155">
    <property type="term" value="F:phosphorelay sensor kinase activity"/>
    <property type="evidence" value="ECO:0007669"/>
    <property type="project" value="InterPro"/>
</dbReference>
<dbReference type="GO" id="GO:0009927">
    <property type="term" value="F:histidine phosphotransfer kinase activity"/>
    <property type="evidence" value="ECO:0007669"/>
    <property type="project" value="TreeGrafter"/>
</dbReference>
<evidence type="ECO:0000259" key="11">
    <source>
        <dbReference type="PROSITE" id="PS50206"/>
    </source>
</evidence>
<dbReference type="SMART" id="SM00387">
    <property type="entry name" value="HATPase_c"/>
    <property type="match status" value="1"/>
</dbReference>
<dbReference type="FunFam" id="3.30.565.10:FF:000010">
    <property type="entry name" value="Sensor histidine kinase RcsC"/>
    <property type="match status" value="1"/>
</dbReference>
<dbReference type="PANTHER" id="PTHR43047:SF72">
    <property type="entry name" value="OSMOSENSING HISTIDINE PROTEIN KINASE SLN1"/>
    <property type="match status" value="1"/>
</dbReference>
<comment type="catalytic activity">
    <reaction evidence="1">
        <text>ATP + protein L-histidine = ADP + protein N-phospho-L-histidine.</text>
        <dbReference type="EC" id="2.7.13.3"/>
    </reaction>
</comment>
<proteinExistence type="predicted"/>
<feature type="chain" id="PRO_5043537960" description="histidine kinase" evidence="8">
    <location>
        <begin position="26"/>
        <end position="1193"/>
    </location>
</feature>
<feature type="domain" description="Rhodanese" evidence="11">
    <location>
        <begin position="1087"/>
        <end position="1120"/>
    </location>
</feature>
<dbReference type="SUPFAM" id="SSF63829">
    <property type="entry name" value="Calcium-dependent phosphotriesterase"/>
    <property type="match status" value="3"/>
</dbReference>
<dbReference type="Gene3D" id="2.130.10.10">
    <property type="entry name" value="YVTN repeat-like/Quinoprotein amine dehydrogenase"/>
    <property type="match status" value="4"/>
</dbReference>
<feature type="signal peptide" evidence="8">
    <location>
        <begin position="1"/>
        <end position="25"/>
    </location>
</feature>
<keyword evidence="5" id="KW-0418">Kinase</keyword>
<evidence type="ECO:0000259" key="10">
    <source>
        <dbReference type="PROSITE" id="PS50110"/>
    </source>
</evidence>
<dbReference type="InterPro" id="IPR011110">
    <property type="entry name" value="Reg_prop"/>
</dbReference>
<dbReference type="InterPro" id="IPR004358">
    <property type="entry name" value="Sig_transdc_His_kin-like_C"/>
</dbReference>